<name>A0AAV4ZCH8_9HYPH</name>
<keyword evidence="2" id="KW-1185">Reference proteome</keyword>
<evidence type="ECO:0008006" key="3">
    <source>
        <dbReference type="Google" id="ProtNLM"/>
    </source>
</evidence>
<gene>
    <name evidence="1" type="ORF">OICFNHDK_3817</name>
</gene>
<reference evidence="1" key="1">
    <citation type="journal article" date="2016" name="Front. Microbiol.">
        <title>Genome Sequence of the Piezophilic, Mesophilic Sulfate-Reducing Bacterium Desulfovibrio indicus J2T.</title>
        <authorList>
            <person name="Cao J."/>
            <person name="Maignien L."/>
            <person name="Shao Z."/>
            <person name="Alain K."/>
            <person name="Jebbar M."/>
        </authorList>
    </citation>
    <scope>NUCLEOTIDE SEQUENCE</scope>
    <source>
        <strain evidence="1">DSM 21893</strain>
    </source>
</reference>
<dbReference type="AlphaFoldDB" id="A0AAV4ZCH8"/>
<sequence length="312" mass="35596">MSDRGVFAVDRGIFTDPDFADEPFTEREAFLWLVAEAAWKERRVRSGSSTVDIQRGQLCHSVRFMAEAWRWSKSRVDRFLSRLENRDTIRRDNGTAQSVVTICKYEEFQRVSMPERDSNGTPAGTEMGQQRDKLEDIKNIKTHTSSTASDRRIFREAFWPNYPKRQGSNPPDPAEAAYLKAIKNGATHEEIAAGLEGYSAQCRSTEILNTKFVAMASTWLNQGRWKEFVGPRAQSAPTAAASSEDYLSKLTDDRWRDALRQWKKTGGQWDLSRHSSPPDSPKTKVPQRFLTEFGIQPRSFRDVHDLLSVRAA</sequence>
<reference evidence="1" key="2">
    <citation type="submission" date="2021-08" db="EMBL/GenBank/DDBJ databases">
        <authorList>
            <person name="Tani A."/>
            <person name="Ola A."/>
            <person name="Ogura Y."/>
            <person name="Katsura K."/>
            <person name="Hayashi T."/>
        </authorList>
    </citation>
    <scope>NUCLEOTIDE SEQUENCE</scope>
    <source>
        <strain evidence="1">DSM 21893</strain>
    </source>
</reference>
<dbReference type="RefSeq" id="WP_192215641.1">
    <property type="nucleotide sequence ID" value="NZ_BPQF01000019.1"/>
</dbReference>
<comment type="caution">
    <text evidence="1">The sequence shown here is derived from an EMBL/GenBank/DDBJ whole genome shotgun (WGS) entry which is preliminary data.</text>
</comment>
<dbReference type="Proteomes" id="UP001055307">
    <property type="component" value="Unassembled WGS sequence"/>
</dbReference>
<evidence type="ECO:0000313" key="1">
    <source>
        <dbReference type="EMBL" id="GJD41334.1"/>
    </source>
</evidence>
<proteinExistence type="predicted"/>
<organism evidence="1 2">
    <name type="scientific">Methylobacterium bullatum</name>
    <dbReference type="NCBI Taxonomy" id="570505"/>
    <lineage>
        <taxon>Bacteria</taxon>
        <taxon>Pseudomonadati</taxon>
        <taxon>Pseudomonadota</taxon>
        <taxon>Alphaproteobacteria</taxon>
        <taxon>Hyphomicrobiales</taxon>
        <taxon>Methylobacteriaceae</taxon>
        <taxon>Methylobacterium</taxon>
    </lineage>
</organism>
<evidence type="ECO:0000313" key="2">
    <source>
        <dbReference type="Proteomes" id="UP001055307"/>
    </source>
</evidence>
<dbReference type="EMBL" id="BPQF01000019">
    <property type="protein sequence ID" value="GJD41334.1"/>
    <property type="molecule type" value="Genomic_DNA"/>
</dbReference>
<protein>
    <recommendedName>
        <fullName evidence="3">Bacteriophage lambda Replication protein O N-terminal domain-containing protein</fullName>
    </recommendedName>
</protein>
<accession>A0AAV4ZCH8</accession>